<evidence type="ECO:0000256" key="2">
    <source>
        <dbReference type="ARBA" id="ARBA00012185"/>
    </source>
</evidence>
<dbReference type="Gene3D" id="3.40.50.150">
    <property type="entry name" value="Vaccinia Virus protein VP39"/>
    <property type="match status" value="1"/>
</dbReference>
<evidence type="ECO:0000256" key="9">
    <source>
        <dbReference type="SAM" id="MobiDB-lite"/>
    </source>
</evidence>
<dbReference type="InterPro" id="IPR017985">
    <property type="entry name" value="MeTrfase_CN4_CS"/>
</dbReference>
<dbReference type="InterPro" id="IPR002941">
    <property type="entry name" value="DNA_methylase_N4/N6"/>
</dbReference>
<keyword evidence="7" id="KW-0238">DNA-binding</keyword>
<evidence type="ECO:0000256" key="7">
    <source>
        <dbReference type="ARBA" id="ARBA00023125"/>
    </source>
</evidence>
<comment type="similarity">
    <text evidence="1">Belongs to the N(4)/N(6)-methyltransferase family. N(4) subfamily.</text>
</comment>
<evidence type="ECO:0000256" key="6">
    <source>
        <dbReference type="ARBA" id="ARBA00022747"/>
    </source>
</evidence>
<name>A0A8S5Q5M2_9CAUD</name>
<keyword evidence="4" id="KW-0808">Transferase</keyword>
<dbReference type="PRINTS" id="PR00508">
    <property type="entry name" value="S21N4MTFRASE"/>
</dbReference>
<evidence type="ECO:0000256" key="5">
    <source>
        <dbReference type="ARBA" id="ARBA00022691"/>
    </source>
</evidence>
<keyword evidence="3 11" id="KW-0489">Methyltransferase</keyword>
<feature type="region of interest" description="Disordered" evidence="9">
    <location>
        <begin position="84"/>
        <end position="105"/>
    </location>
</feature>
<evidence type="ECO:0000256" key="4">
    <source>
        <dbReference type="ARBA" id="ARBA00022679"/>
    </source>
</evidence>
<keyword evidence="5" id="KW-0949">S-adenosyl-L-methionine</keyword>
<dbReference type="PROSITE" id="PS00093">
    <property type="entry name" value="N4_MTASE"/>
    <property type="match status" value="1"/>
</dbReference>
<evidence type="ECO:0000259" key="10">
    <source>
        <dbReference type="Pfam" id="PF01555"/>
    </source>
</evidence>
<keyword evidence="6" id="KW-0680">Restriction system</keyword>
<evidence type="ECO:0000313" key="11">
    <source>
        <dbReference type="EMBL" id="DAE14067.1"/>
    </source>
</evidence>
<sequence>MTTAISRLLLGDALEQLRTLPSESVHTCVTSPPYYNLRDYGIAGQIGRETSVEEYLQKLVRVFREVRRVLREDGTLWVNMGDSYATRSGKQPPTNTRNSYGHTEKRTPQGYKYKDLIGVPWQLAFALREDGWYLRQDIVWYKTNAMPESVKDRCTKSHEYIFLLSKSERYYFNAAAIREPVTSIKGNARTFRGGGAYVGGQCYSNSACVERKSHGNCENQAGYRNKRDVWPVSTTGFRGAHFAVFPEKLIEPCVVAGCPESGIVLDPFMGSGTTGVVAKRLGREFIGIDLNSEYVEISANRIKMEGTNYAENR</sequence>
<evidence type="ECO:0000256" key="1">
    <source>
        <dbReference type="ARBA" id="ARBA00010203"/>
    </source>
</evidence>
<evidence type="ECO:0000256" key="8">
    <source>
        <dbReference type="ARBA" id="ARBA00049120"/>
    </source>
</evidence>
<accession>A0A8S5Q5M2</accession>
<dbReference type="GO" id="GO:0008170">
    <property type="term" value="F:N-methyltransferase activity"/>
    <property type="evidence" value="ECO:0007669"/>
    <property type="project" value="InterPro"/>
</dbReference>
<dbReference type="EMBL" id="BK015575">
    <property type="protein sequence ID" value="DAE14067.1"/>
    <property type="molecule type" value="Genomic_DNA"/>
</dbReference>
<dbReference type="PANTHER" id="PTHR13370:SF3">
    <property type="entry name" value="TRNA (GUANINE(10)-N2)-METHYLTRANSFERASE HOMOLOG"/>
    <property type="match status" value="1"/>
</dbReference>
<dbReference type="InterPro" id="IPR001091">
    <property type="entry name" value="RM_Methyltransferase"/>
</dbReference>
<proteinExistence type="inferred from homology"/>
<comment type="catalytic activity">
    <reaction evidence="8">
        <text>a 2'-deoxycytidine in DNA + S-adenosyl-L-methionine = an N(4)-methyl-2'-deoxycytidine in DNA + S-adenosyl-L-homocysteine + H(+)</text>
        <dbReference type="Rhea" id="RHEA:16857"/>
        <dbReference type="Rhea" id="RHEA-COMP:11369"/>
        <dbReference type="Rhea" id="RHEA-COMP:13674"/>
        <dbReference type="ChEBI" id="CHEBI:15378"/>
        <dbReference type="ChEBI" id="CHEBI:57856"/>
        <dbReference type="ChEBI" id="CHEBI:59789"/>
        <dbReference type="ChEBI" id="CHEBI:85452"/>
        <dbReference type="ChEBI" id="CHEBI:137933"/>
        <dbReference type="EC" id="2.1.1.113"/>
    </reaction>
</comment>
<organism evidence="11">
    <name type="scientific">Caudovirales sp. ctlwr10</name>
    <dbReference type="NCBI Taxonomy" id="2825771"/>
    <lineage>
        <taxon>Viruses</taxon>
        <taxon>Duplodnaviria</taxon>
        <taxon>Heunggongvirae</taxon>
        <taxon>Uroviricota</taxon>
        <taxon>Caudoviricetes</taxon>
    </lineage>
</organism>
<dbReference type="GO" id="GO:0009007">
    <property type="term" value="F:site-specific DNA-methyltransferase (adenine-specific) activity"/>
    <property type="evidence" value="ECO:0007669"/>
    <property type="project" value="TreeGrafter"/>
</dbReference>
<dbReference type="InterPro" id="IPR029063">
    <property type="entry name" value="SAM-dependent_MTases_sf"/>
</dbReference>
<dbReference type="GO" id="GO:0009307">
    <property type="term" value="P:DNA restriction-modification system"/>
    <property type="evidence" value="ECO:0007669"/>
    <property type="project" value="UniProtKB-KW"/>
</dbReference>
<feature type="domain" description="DNA methylase N-4/N-6" evidence="10">
    <location>
        <begin position="25"/>
        <end position="299"/>
    </location>
</feature>
<feature type="compositionally biased region" description="Polar residues" evidence="9">
    <location>
        <begin position="85"/>
        <end position="101"/>
    </location>
</feature>
<dbReference type="EC" id="2.1.1.113" evidence="2"/>
<dbReference type="GO" id="GO:0015667">
    <property type="term" value="F:site-specific DNA-methyltransferase (cytosine-N4-specific) activity"/>
    <property type="evidence" value="ECO:0007669"/>
    <property type="project" value="UniProtKB-EC"/>
</dbReference>
<dbReference type="SUPFAM" id="SSF53335">
    <property type="entry name" value="S-adenosyl-L-methionine-dependent methyltransferases"/>
    <property type="match status" value="1"/>
</dbReference>
<dbReference type="PANTHER" id="PTHR13370">
    <property type="entry name" value="RNA METHYLASE-RELATED"/>
    <property type="match status" value="1"/>
</dbReference>
<dbReference type="Pfam" id="PF01555">
    <property type="entry name" value="N6_N4_Mtase"/>
    <property type="match status" value="1"/>
</dbReference>
<evidence type="ECO:0000256" key="3">
    <source>
        <dbReference type="ARBA" id="ARBA00022603"/>
    </source>
</evidence>
<reference evidence="11" key="1">
    <citation type="journal article" date="2021" name="Proc. Natl. Acad. Sci. U.S.A.">
        <title>A Catalog of Tens of Thousands of Viruses from Human Metagenomes Reveals Hidden Associations with Chronic Diseases.</title>
        <authorList>
            <person name="Tisza M.J."/>
            <person name="Buck C.B."/>
        </authorList>
    </citation>
    <scope>NUCLEOTIDE SEQUENCE</scope>
    <source>
        <strain evidence="11">Ctlwr10</strain>
    </source>
</reference>
<dbReference type="GO" id="GO:0032259">
    <property type="term" value="P:methylation"/>
    <property type="evidence" value="ECO:0007669"/>
    <property type="project" value="UniProtKB-KW"/>
</dbReference>
<dbReference type="GO" id="GO:0003677">
    <property type="term" value="F:DNA binding"/>
    <property type="evidence" value="ECO:0007669"/>
    <property type="project" value="UniProtKB-KW"/>
</dbReference>
<protein>
    <recommendedName>
        <fullName evidence="2">site-specific DNA-methyltransferase (cytosine-N(4)-specific)</fullName>
        <ecNumber evidence="2">2.1.1.113</ecNumber>
    </recommendedName>
</protein>